<dbReference type="InParanoid" id="Q23MH0"/>
<reference evidence="2" key="1">
    <citation type="journal article" date="2006" name="PLoS Biol.">
        <title>Macronuclear genome sequence of the ciliate Tetrahymena thermophila, a model eukaryote.</title>
        <authorList>
            <person name="Eisen J.A."/>
            <person name="Coyne R.S."/>
            <person name="Wu M."/>
            <person name="Wu D."/>
            <person name="Thiagarajan M."/>
            <person name="Wortman J.R."/>
            <person name="Badger J.H."/>
            <person name="Ren Q."/>
            <person name="Amedeo P."/>
            <person name="Jones K.M."/>
            <person name="Tallon L.J."/>
            <person name="Delcher A.L."/>
            <person name="Salzberg S.L."/>
            <person name="Silva J.C."/>
            <person name="Haas B.J."/>
            <person name="Majoros W.H."/>
            <person name="Farzad M."/>
            <person name="Carlton J.M."/>
            <person name="Smith R.K. Jr."/>
            <person name="Garg J."/>
            <person name="Pearlman R.E."/>
            <person name="Karrer K.M."/>
            <person name="Sun L."/>
            <person name="Manning G."/>
            <person name="Elde N.C."/>
            <person name="Turkewitz A.P."/>
            <person name="Asai D.J."/>
            <person name="Wilkes D.E."/>
            <person name="Wang Y."/>
            <person name="Cai H."/>
            <person name="Collins K."/>
            <person name="Stewart B.A."/>
            <person name="Lee S.R."/>
            <person name="Wilamowska K."/>
            <person name="Weinberg Z."/>
            <person name="Ruzzo W.L."/>
            <person name="Wloga D."/>
            <person name="Gaertig J."/>
            <person name="Frankel J."/>
            <person name="Tsao C.-C."/>
            <person name="Gorovsky M.A."/>
            <person name="Keeling P.J."/>
            <person name="Waller R.F."/>
            <person name="Patron N.J."/>
            <person name="Cherry J.M."/>
            <person name="Stover N.A."/>
            <person name="Krieger C.J."/>
            <person name="del Toro C."/>
            <person name="Ryder H.F."/>
            <person name="Williamson S.C."/>
            <person name="Barbeau R.A."/>
            <person name="Hamilton E.P."/>
            <person name="Orias E."/>
        </authorList>
    </citation>
    <scope>NUCLEOTIDE SEQUENCE [LARGE SCALE GENOMIC DNA]</scope>
    <source>
        <strain evidence="2">SB210</strain>
    </source>
</reference>
<dbReference type="AlphaFoldDB" id="Q23MH0"/>
<dbReference type="RefSeq" id="XP_001017914.2">
    <property type="nucleotide sequence ID" value="XM_001017914.2"/>
</dbReference>
<evidence type="ECO:0000313" key="1">
    <source>
        <dbReference type="EMBL" id="EAR97669.2"/>
    </source>
</evidence>
<accession>Q23MH0</accession>
<proteinExistence type="predicted"/>
<dbReference type="OrthoDB" id="308771at2759"/>
<dbReference type="EMBL" id="GG662661">
    <property type="protein sequence ID" value="EAR97669.2"/>
    <property type="molecule type" value="Genomic_DNA"/>
</dbReference>
<sequence>MHSVLSLNQKDHNLTQLIQTSNELENVSHIQKVFPFSTDIIVGIALFTSILSLCSYLNLPALPISYDYVLSNWNSSPIISIFQQNNCDEQLINFQFEGTYQGCDCTSSSLSSDLRIIQIGSCSQQQLSSGCQQVASVQPKILSSMKVNNIAYNLCVKRIPNYTYQQSDCTKSNQLINICGDTSTEESSLYALCIPSGYSCPINSIATSQLDTSFTQINNSPLFSTSNSYTQTHFISALVSLGNGVSNQSVMLVTQIADSKIFYQWVKMIL</sequence>
<dbReference type="HOGENOM" id="CLU_599210_0_0_1"/>
<protein>
    <submittedName>
        <fullName evidence="1">Uncharacterized protein</fullName>
    </submittedName>
</protein>
<keyword evidence="2" id="KW-1185">Reference proteome</keyword>
<dbReference type="KEGG" id="tet:TTHERM_00620890"/>
<evidence type="ECO:0000313" key="2">
    <source>
        <dbReference type="Proteomes" id="UP000009168"/>
    </source>
</evidence>
<dbReference type="Proteomes" id="UP000009168">
    <property type="component" value="Unassembled WGS sequence"/>
</dbReference>
<dbReference type="GeneID" id="7823780"/>
<name>Q23MH0_TETTS</name>
<gene>
    <name evidence="1" type="ORF">TTHERM_00620890</name>
</gene>
<organism evidence="1 2">
    <name type="scientific">Tetrahymena thermophila (strain SB210)</name>
    <dbReference type="NCBI Taxonomy" id="312017"/>
    <lineage>
        <taxon>Eukaryota</taxon>
        <taxon>Sar</taxon>
        <taxon>Alveolata</taxon>
        <taxon>Ciliophora</taxon>
        <taxon>Intramacronucleata</taxon>
        <taxon>Oligohymenophorea</taxon>
        <taxon>Hymenostomatida</taxon>
        <taxon>Tetrahymenina</taxon>
        <taxon>Tetrahymenidae</taxon>
        <taxon>Tetrahymena</taxon>
    </lineage>
</organism>